<feature type="compositionally biased region" description="Pro residues" evidence="1">
    <location>
        <begin position="111"/>
        <end position="127"/>
    </location>
</feature>
<dbReference type="InParanoid" id="A0A2K2DHM0"/>
<dbReference type="Gramene" id="PNT73777">
    <property type="protein sequence ID" value="PNT73777"/>
    <property type="gene ID" value="BRADI_1g01334v3"/>
</dbReference>
<dbReference type="AlphaFoldDB" id="A0A2K2DHM0"/>
<reference evidence="2 3" key="1">
    <citation type="journal article" date="2010" name="Nature">
        <title>Genome sequencing and analysis of the model grass Brachypodium distachyon.</title>
        <authorList>
            <consortium name="International Brachypodium Initiative"/>
        </authorList>
    </citation>
    <scope>NUCLEOTIDE SEQUENCE [LARGE SCALE GENOMIC DNA]</scope>
    <source>
        <strain evidence="2 3">Bd21</strain>
    </source>
</reference>
<dbReference type="EnsemblPlants" id="PNT73777">
    <property type="protein sequence ID" value="PNT73777"/>
    <property type="gene ID" value="BRADI_1g01334v3"/>
</dbReference>
<protein>
    <submittedName>
        <fullName evidence="2 3">Uncharacterized protein</fullName>
    </submittedName>
</protein>
<sequence length="143" mass="15385">MAMAWSAFAEQRLERRTSVQSSSDSDSQRACTPEPPQARTPPNAPQDESPHAQMKPPGEKQPHGTGDAPVGDDDERWTEQRTCPSQGPRARNAAGNTATRTPGADGERPPSPRPNPPHPPSSPPPGDRPSCQPRRPLEDPPPP</sequence>
<dbReference type="Proteomes" id="UP000008810">
    <property type="component" value="Chromosome 1"/>
</dbReference>
<proteinExistence type="predicted"/>
<evidence type="ECO:0000256" key="1">
    <source>
        <dbReference type="SAM" id="MobiDB-lite"/>
    </source>
</evidence>
<dbReference type="EMBL" id="CM000880">
    <property type="protein sequence ID" value="PNT73777.1"/>
    <property type="molecule type" value="Genomic_DNA"/>
</dbReference>
<keyword evidence="4" id="KW-1185">Reference proteome</keyword>
<organism evidence="2">
    <name type="scientific">Brachypodium distachyon</name>
    <name type="common">Purple false brome</name>
    <name type="synonym">Trachynia distachya</name>
    <dbReference type="NCBI Taxonomy" id="15368"/>
    <lineage>
        <taxon>Eukaryota</taxon>
        <taxon>Viridiplantae</taxon>
        <taxon>Streptophyta</taxon>
        <taxon>Embryophyta</taxon>
        <taxon>Tracheophyta</taxon>
        <taxon>Spermatophyta</taxon>
        <taxon>Magnoliopsida</taxon>
        <taxon>Liliopsida</taxon>
        <taxon>Poales</taxon>
        <taxon>Poaceae</taxon>
        <taxon>BOP clade</taxon>
        <taxon>Pooideae</taxon>
        <taxon>Stipodae</taxon>
        <taxon>Brachypodieae</taxon>
        <taxon>Brachypodium</taxon>
    </lineage>
</organism>
<reference evidence="3" key="3">
    <citation type="submission" date="2018-08" db="UniProtKB">
        <authorList>
            <consortium name="EnsemblPlants"/>
        </authorList>
    </citation>
    <scope>IDENTIFICATION</scope>
    <source>
        <strain evidence="3">cv. Bd21</strain>
    </source>
</reference>
<gene>
    <name evidence="2" type="ORF">BRADI_1g01334v3</name>
</gene>
<feature type="region of interest" description="Disordered" evidence="1">
    <location>
        <begin position="1"/>
        <end position="143"/>
    </location>
</feature>
<feature type="compositionally biased region" description="Pro residues" evidence="1">
    <location>
        <begin position="33"/>
        <end position="44"/>
    </location>
</feature>
<evidence type="ECO:0000313" key="4">
    <source>
        <dbReference type="Proteomes" id="UP000008810"/>
    </source>
</evidence>
<evidence type="ECO:0000313" key="2">
    <source>
        <dbReference type="EMBL" id="PNT73777.1"/>
    </source>
</evidence>
<name>A0A2K2DHM0_BRADI</name>
<reference evidence="2" key="2">
    <citation type="submission" date="2017-06" db="EMBL/GenBank/DDBJ databases">
        <title>WGS assembly of Brachypodium distachyon.</title>
        <authorList>
            <consortium name="The International Brachypodium Initiative"/>
            <person name="Lucas S."/>
            <person name="Harmon-Smith M."/>
            <person name="Lail K."/>
            <person name="Tice H."/>
            <person name="Grimwood J."/>
            <person name="Bruce D."/>
            <person name="Barry K."/>
            <person name="Shu S."/>
            <person name="Lindquist E."/>
            <person name="Wang M."/>
            <person name="Pitluck S."/>
            <person name="Vogel J.P."/>
            <person name="Garvin D.F."/>
            <person name="Mockler T.C."/>
            <person name="Schmutz J."/>
            <person name="Rokhsar D."/>
            <person name="Bevan M.W."/>
        </authorList>
    </citation>
    <scope>NUCLEOTIDE SEQUENCE</scope>
    <source>
        <strain evidence="2">Bd21</strain>
    </source>
</reference>
<feature type="compositionally biased region" description="Low complexity" evidence="1">
    <location>
        <begin position="87"/>
        <end position="104"/>
    </location>
</feature>
<accession>A0A2K2DHM0</accession>
<evidence type="ECO:0000313" key="3">
    <source>
        <dbReference type="EnsemblPlants" id="PNT73777"/>
    </source>
</evidence>